<dbReference type="EMBL" id="MHWB01000009">
    <property type="protein sequence ID" value="OHB01832.1"/>
    <property type="molecule type" value="Genomic_DNA"/>
</dbReference>
<dbReference type="InterPro" id="IPR045462">
    <property type="entry name" value="aa-tRNA-synth_I_cd-bd"/>
</dbReference>
<dbReference type="InterPro" id="IPR004527">
    <property type="entry name" value="Glu-tRNA-ligase_bac/mito"/>
</dbReference>
<evidence type="ECO:0000259" key="9">
    <source>
        <dbReference type="Pfam" id="PF19269"/>
    </source>
</evidence>
<evidence type="ECO:0000256" key="7">
    <source>
        <dbReference type="HAMAP-Rule" id="MF_00022"/>
    </source>
</evidence>
<keyword evidence="4 7" id="KW-0067">ATP-binding</keyword>
<evidence type="ECO:0000256" key="2">
    <source>
        <dbReference type="ARBA" id="ARBA00022598"/>
    </source>
</evidence>
<keyword evidence="2 7" id="KW-0436">Ligase</keyword>
<evidence type="ECO:0000259" key="8">
    <source>
        <dbReference type="Pfam" id="PF00749"/>
    </source>
</evidence>
<feature type="short sequence motif" description="'KMSKS' region" evidence="7">
    <location>
        <begin position="216"/>
        <end position="220"/>
    </location>
</feature>
<dbReference type="EC" id="6.1.1.17" evidence="7"/>
<dbReference type="CDD" id="cd00808">
    <property type="entry name" value="GluRS_core"/>
    <property type="match status" value="1"/>
</dbReference>
<dbReference type="PANTHER" id="PTHR43311">
    <property type="entry name" value="GLUTAMATE--TRNA LIGASE"/>
    <property type="match status" value="1"/>
</dbReference>
<dbReference type="InterPro" id="IPR020058">
    <property type="entry name" value="Glu/Gln-tRNA-synth_Ib_cat-dom"/>
</dbReference>
<keyword evidence="7" id="KW-0963">Cytoplasm</keyword>
<dbReference type="GO" id="GO:0006424">
    <property type="term" value="P:glutamyl-tRNA aminoacylation"/>
    <property type="evidence" value="ECO:0007669"/>
    <property type="project" value="UniProtKB-UniRule"/>
</dbReference>
<dbReference type="GO" id="GO:0008270">
    <property type="term" value="F:zinc ion binding"/>
    <property type="evidence" value="ECO:0007669"/>
    <property type="project" value="InterPro"/>
</dbReference>
<comment type="function">
    <text evidence="7">Catalyzes the attachment of glutamate to tRNA(Glu) in a two-step reaction: glutamate is first activated by ATP to form Glu-AMP and then transferred to the acceptor end of tRNA(Glu).</text>
</comment>
<dbReference type="GO" id="GO:0004818">
    <property type="term" value="F:glutamate-tRNA ligase activity"/>
    <property type="evidence" value="ECO:0007669"/>
    <property type="project" value="UniProtKB-UniRule"/>
</dbReference>
<dbReference type="InterPro" id="IPR020751">
    <property type="entry name" value="aa-tRNA-synth_I_codon-bd_sub2"/>
</dbReference>
<dbReference type="GO" id="GO:0000049">
    <property type="term" value="F:tRNA binding"/>
    <property type="evidence" value="ECO:0007669"/>
    <property type="project" value="InterPro"/>
</dbReference>
<protein>
    <recommendedName>
        <fullName evidence="7">Glutamate--tRNA ligase</fullName>
        <ecNumber evidence="7">6.1.1.17</ecNumber>
    </recommendedName>
    <alternativeName>
        <fullName evidence="7">Glutamyl-tRNA synthetase</fullName>
        <shortName evidence="7">GluRS</shortName>
    </alternativeName>
</protein>
<evidence type="ECO:0000256" key="4">
    <source>
        <dbReference type="ARBA" id="ARBA00022840"/>
    </source>
</evidence>
<dbReference type="Proteomes" id="UP000177707">
    <property type="component" value="Unassembled WGS sequence"/>
</dbReference>
<evidence type="ECO:0000256" key="3">
    <source>
        <dbReference type="ARBA" id="ARBA00022741"/>
    </source>
</evidence>
<dbReference type="Pfam" id="PF19269">
    <property type="entry name" value="Anticodon_2"/>
    <property type="match status" value="1"/>
</dbReference>
<feature type="domain" description="Aminoacyl-tRNA synthetase class I anticodon-binding" evidence="9">
    <location>
        <begin position="321"/>
        <end position="446"/>
    </location>
</feature>
<comment type="catalytic activity">
    <reaction evidence="7">
        <text>tRNA(Glu) + L-glutamate + ATP = L-glutamyl-tRNA(Glu) + AMP + diphosphate</text>
        <dbReference type="Rhea" id="RHEA:23540"/>
        <dbReference type="Rhea" id="RHEA-COMP:9663"/>
        <dbReference type="Rhea" id="RHEA-COMP:9680"/>
        <dbReference type="ChEBI" id="CHEBI:29985"/>
        <dbReference type="ChEBI" id="CHEBI:30616"/>
        <dbReference type="ChEBI" id="CHEBI:33019"/>
        <dbReference type="ChEBI" id="CHEBI:78442"/>
        <dbReference type="ChEBI" id="CHEBI:78520"/>
        <dbReference type="ChEBI" id="CHEBI:456215"/>
        <dbReference type="EC" id="6.1.1.17"/>
    </reaction>
</comment>
<dbReference type="AlphaFoldDB" id="A0A1G2TZ44"/>
<dbReference type="InterPro" id="IPR049940">
    <property type="entry name" value="GluQ/Sye"/>
</dbReference>
<gene>
    <name evidence="7" type="primary">gltX</name>
    <name evidence="10" type="ORF">A3A96_00115</name>
</gene>
<evidence type="ECO:0000256" key="1">
    <source>
        <dbReference type="ARBA" id="ARBA00007894"/>
    </source>
</evidence>
<comment type="caution">
    <text evidence="10">The sequence shown here is derived from an EMBL/GenBank/DDBJ whole genome shotgun (WGS) entry which is preliminary data.</text>
</comment>
<dbReference type="InterPro" id="IPR014729">
    <property type="entry name" value="Rossmann-like_a/b/a_fold"/>
</dbReference>
<dbReference type="InterPro" id="IPR000924">
    <property type="entry name" value="Glu/Gln-tRNA-synth"/>
</dbReference>
<proteinExistence type="inferred from homology"/>
<comment type="similarity">
    <text evidence="1 7">Belongs to the class-I aminoacyl-tRNA synthetase family. Glutamate--tRNA ligase type 1 subfamily.</text>
</comment>
<comment type="subcellular location">
    <subcellularLocation>
        <location evidence="7">Cytoplasm</location>
    </subcellularLocation>
</comment>
<evidence type="ECO:0000313" key="11">
    <source>
        <dbReference type="Proteomes" id="UP000177707"/>
    </source>
</evidence>
<dbReference type="GO" id="GO:0005524">
    <property type="term" value="F:ATP binding"/>
    <property type="evidence" value="ECO:0007669"/>
    <property type="project" value="UniProtKB-UniRule"/>
</dbReference>
<feature type="domain" description="Glutamyl/glutaminyl-tRNA synthetase class Ib catalytic" evidence="8">
    <location>
        <begin position="110"/>
        <end position="287"/>
    </location>
</feature>
<comment type="subunit">
    <text evidence="7">Monomer.</text>
</comment>
<keyword evidence="3 7" id="KW-0547">Nucleotide-binding</keyword>
<dbReference type="GO" id="GO:0005829">
    <property type="term" value="C:cytosol"/>
    <property type="evidence" value="ECO:0007669"/>
    <property type="project" value="TreeGrafter"/>
</dbReference>
<dbReference type="InterPro" id="IPR033910">
    <property type="entry name" value="GluRS_core"/>
</dbReference>
<evidence type="ECO:0000256" key="5">
    <source>
        <dbReference type="ARBA" id="ARBA00022917"/>
    </source>
</evidence>
<dbReference type="Gene3D" id="3.40.50.620">
    <property type="entry name" value="HUPs"/>
    <property type="match status" value="2"/>
</dbReference>
<evidence type="ECO:0000313" key="10">
    <source>
        <dbReference type="EMBL" id="OHB01832.1"/>
    </source>
</evidence>
<name>A0A1G2TZ44_9BACT</name>
<sequence>MTDEKESFNKGIAVRFAPSPTGPFHIGSVRTALYNFLFARKNGGKFLLRIEDTDKERSTKEFEENIFDSLKWLGLDWDDKDHLLRQSERTAVYTQKIHELIEKGAAYISKESEGKNKEVIRFKNPGGKIKFQDLIRGEVEMDVSDLEDFIIARNINEPVYHLTVVVDDMESEITHIIRGEDHISNTPRHILILEALGGSRPIYAHLPLVLAPDRSKLSKRKHGESVSLNFYKNAGYLPEAIINFLAMVGWNPGTDQEIFTINELIKDFDIKKVQKKGGIFNIEKLDWLNREHILKQSKNLQIERLKGEILKTKFKDYEKVGDPEFLDKFLVIILDRIHRWGEVSEILEAGEFDHLFIDKPELNKEIIHWKKSTPEKARENLEKVVQIFNEEKTLEIIWTKIEKLAEERGKGDVLWPLRYALSGREKSPDPFTLIKIKGVKASISSILSAIEKLS</sequence>
<dbReference type="HAMAP" id="MF_00022">
    <property type="entry name" value="Glu_tRNA_synth_type1"/>
    <property type="match status" value="1"/>
</dbReference>
<dbReference type="PANTHER" id="PTHR43311:SF2">
    <property type="entry name" value="GLUTAMATE--TRNA LIGASE, MITOCHONDRIAL-RELATED"/>
    <property type="match status" value="1"/>
</dbReference>
<dbReference type="SUPFAM" id="SSF52374">
    <property type="entry name" value="Nucleotidylyl transferase"/>
    <property type="match status" value="1"/>
</dbReference>
<dbReference type="STRING" id="1802758.A3A96_00115"/>
<accession>A0A1G2TZ44</accession>
<dbReference type="SUPFAM" id="SSF48163">
    <property type="entry name" value="An anticodon-binding domain of class I aminoacyl-tRNA synthetases"/>
    <property type="match status" value="1"/>
</dbReference>
<feature type="short sequence motif" description="'HIGH' region" evidence="7">
    <location>
        <begin position="18"/>
        <end position="28"/>
    </location>
</feature>
<dbReference type="InterPro" id="IPR008925">
    <property type="entry name" value="aa_tRNA-synth_I_cd-bd_sf"/>
</dbReference>
<comment type="caution">
    <text evidence="7">Lacks conserved residue(s) required for the propagation of feature annotation.</text>
</comment>
<reference evidence="10 11" key="1">
    <citation type="journal article" date="2016" name="Nat. Commun.">
        <title>Thousands of microbial genomes shed light on interconnected biogeochemical processes in an aquifer system.</title>
        <authorList>
            <person name="Anantharaman K."/>
            <person name="Brown C.T."/>
            <person name="Hug L.A."/>
            <person name="Sharon I."/>
            <person name="Castelle C.J."/>
            <person name="Probst A.J."/>
            <person name="Thomas B.C."/>
            <person name="Singh A."/>
            <person name="Wilkins M.J."/>
            <person name="Karaoz U."/>
            <person name="Brodie E.L."/>
            <person name="Williams K.H."/>
            <person name="Hubbard S.S."/>
            <person name="Banfield J.F."/>
        </authorList>
    </citation>
    <scope>NUCLEOTIDE SEQUENCE [LARGE SCALE GENOMIC DNA]</scope>
</reference>
<keyword evidence="5 7" id="KW-0648">Protein biosynthesis</keyword>
<feature type="binding site" evidence="7">
    <location>
        <position position="219"/>
    </location>
    <ligand>
        <name>ATP</name>
        <dbReference type="ChEBI" id="CHEBI:30616"/>
    </ligand>
</feature>
<dbReference type="PRINTS" id="PR00987">
    <property type="entry name" value="TRNASYNTHGLU"/>
</dbReference>
<keyword evidence="6 7" id="KW-0030">Aminoacyl-tRNA synthetase</keyword>
<dbReference type="Gene3D" id="1.10.10.350">
    <property type="match status" value="1"/>
</dbReference>
<dbReference type="Pfam" id="PF00749">
    <property type="entry name" value="tRNA-synt_1c"/>
    <property type="match status" value="1"/>
</dbReference>
<evidence type="ECO:0000256" key="6">
    <source>
        <dbReference type="ARBA" id="ARBA00023146"/>
    </source>
</evidence>
<organism evidence="10 11">
    <name type="scientific">Candidatus Zambryskibacteria bacterium RIFCSPLOWO2_01_FULL_39_39</name>
    <dbReference type="NCBI Taxonomy" id="1802758"/>
    <lineage>
        <taxon>Bacteria</taxon>
        <taxon>Candidatus Zambryskiibacteriota</taxon>
    </lineage>
</organism>